<dbReference type="RefSeq" id="WP_377001642.1">
    <property type="nucleotide sequence ID" value="NZ_JBHSQE010000009.1"/>
</dbReference>
<feature type="domain" description="ChsH2 C-terminal OB-fold" evidence="1">
    <location>
        <begin position="4"/>
        <end position="56"/>
    </location>
</feature>
<reference evidence="3" key="1">
    <citation type="journal article" date="2019" name="Int. J. Syst. Evol. Microbiol.">
        <title>The Global Catalogue of Microorganisms (GCM) 10K type strain sequencing project: providing services to taxonomists for standard genome sequencing and annotation.</title>
        <authorList>
            <consortium name="The Broad Institute Genomics Platform"/>
            <consortium name="The Broad Institute Genome Sequencing Center for Infectious Disease"/>
            <person name="Wu L."/>
            <person name="Ma J."/>
        </authorList>
    </citation>
    <scope>NUCLEOTIDE SEQUENCE [LARGE SCALE GENOMIC DNA]</scope>
    <source>
        <strain evidence="3">CCUG 51943</strain>
    </source>
</reference>
<evidence type="ECO:0000313" key="2">
    <source>
        <dbReference type="EMBL" id="MFC6147001.1"/>
    </source>
</evidence>
<proteinExistence type="predicted"/>
<dbReference type="Pfam" id="PF01796">
    <property type="entry name" value="OB_ChsH2_C"/>
    <property type="match status" value="1"/>
</dbReference>
<dbReference type="InterPro" id="IPR012340">
    <property type="entry name" value="NA-bd_OB-fold"/>
</dbReference>
<dbReference type="InterPro" id="IPR002878">
    <property type="entry name" value="ChsH2_C"/>
</dbReference>
<evidence type="ECO:0000259" key="1">
    <source>
        <dbReference type="Pfam" id="PF01796"/>
    </source>
</evidence>
<dbReference type="SUPFAM" id="SSF50249">
    <property type="entry name" value="Nucleic acid-binding proteins"/>
    <property type="match status" value="1"/>
</dbReference>
<accession>A0ABW1QEK7</accession>
<dbReference type="EMBL" id="JBHSQE010000009">
    <property type="protein sequence ID" value="MFC6147001.1"/>
    <property type="molecule type" value="Genomic_DNA"/>
</dbReference>
<comment type="caution">
    <text evidence="2">The sequence shown here is derived from an EMBL/GenBank/DDBJ whole genome shotgun (WGS) entry which is preliminary data.</text>
</comment>
<gene>
    <name evidence="2" type="ORF">ACFPUZ_09310</name>
</gene>
<protein>
    <submittedName>
        <fullName evidence="2">OB-fold domain-containing protein</fullName>
    </submittedName>
</protein>
<sequence>MTSTVVTYTIVRTPPQGVEGAPYCVAIVDTDGHRETARVAGYTDGREVRIGQTLRALDQPDEFGARYSLD</sequence>
<dbReference type="Proteomes" id="UP001596244">
    <property type="component" value="Unassembled WGS sequence"/>
</dbReference>
<name>A0ABW1QEK7_9CORY</name>
<evidence type="ECO:0000313" key="3">
    <source>
        <dbReference type="Proteomes" id="UP001596244"/>
    </source>
</evidence>
<organism evidence="2 3">
    <name type="scientific">Corynebacterium nasicanis</name>
    <dbReference type="NCBI Taxonomy" id="1448267"/>
    <lineage>
        <taxon>Bacteria</taxon>
        <taxon>Bacillati</taxon>
        <taxon>Actinomycetota</taxon>
        <taxon>Actinomycetes</taxon>
        <taxon>Mycobacteriales</taxon>
        <taxon>Corynebacteriaceae</taxon>
        <taxon>Corynebacterium</taxon>
    </lineage>
</organism>
<keyword evidence="3" id="KW-1185">Reference proteome</keyword>